<dbReference type="CDD" id="cd20513">
    <property type="entry name" value="CYCLIN_CCNC_rpt1"/>
    <property type="match status" value="1"/>
</dbReference>
<dbReference type="SMART" id="SM00385">
    <property type="entry name" value="CYCLIN"/>
    <property type="match status" value="2"/>
</dbReference>
<reference evidence="12" key="1">
    <citation type="submission" date="2014-01" db="EMBL/GenBank/DDBJ databases">
        <authorList>
            <person name="Aslett M."/>
        </authorList>
    </citation>
    <scope>NUCLEOTIDE SEQUENCE</scope>
</reference>
<dbReference type="InterPro" id="IPR036915">
    <property type="entry name" value="Cyclin-like_sf"/>
</dbReference>
<keyword evidence="3" id="KW-0678">Repressor</keyword>
<dbReference type="GO" id="GO:0005634">
    <property type="term" value="C:nucleus"/>
    <property type="evidence" value="ECO:0007669"/>
    <property type="project" value="UniProtKB-SubCell"/>
</dbReference>
<evidence type="ECO:0000256" key="2">
    <source>
        <dbReference type="ARBA" id="ARBA00008638"/>
    </source>
</evidence>
<feature type="domain" description="Cyclin-like" evidence="11">
    <location>
        <begin position="46"/>
        <end position="144"/>
    </location>
</feature>
<dbReference type="InterPro" id="IPR031658">
    <property type="entry name" value="Cyclin_C_2"/>
</dbReference>
<dbReference type="GO" id="GO:0006357">
    <property type="term" value="P:regulation of transcription by RNA polymerase II"/>
    <property type="evidence" value="ECO:0007669"/>
    <property type="project" value="InterPro"/>
</dbReference>
<dbReference type="FunFam" id="1.10.472.10:FF:000076">
    <property type="entry name" value="RNA polymerase II holoenzyme cyclin-like subunit"/>
    <property type="match status" value="1"/>
</dbReference>
<dbReference type="PIRSF" id="PIRSF028758">
    <property type="entry name" value="Cyclin, C/H/G types"/>
    <property type="match status" value="1"/>
</dbReference>
<dbReference type="GO" id="GO:0016538">
    <property type="term" value="F:cyclin-dependent protein serine/threonine kinase regulator activity"/>
    <property type="evidence" value="ECO:0007669"/>
    <property type="project" value="InterPro"/>
</dbReference>
<evidence type="ECO:0000313" key="13">
    <source>
        <dbReference type="Proteomes" id="UP000030665"/>
    </source>
</evidence>
<dbReference type="STRING" id="36087.A0A077YZ39"/>
<organism evidence="12 13">
    <name type="scientific">Trichuris trichiura</name>
    <name type="common">Whipworm</name>
    <name type="synonym">Trichocephalus trichiurus</name>
    <dbReference type="NCBI Taxonomy" id="36087"/>
    <lineage>
        <taxon>Eukaryota</taxon>
        <taxon>Metazoa</taxon>
        <taxon>Ecdysozoa</taxon>
        <taxon>Nematoda</taxon>
        <taxon>Enoplea</taxon>
        <taxon>Dorylaimia</taxon>
        <taxon>Trichinellida</taxon>
        <taxon>Trichuridae</taxon>
        <taxon>Trichuris</taxon>
    </lineage>
</organism>
<evidence type="ECO:0000256" key="7">
    <source>
        <dbReference type="ARBA" id="ARBA00023163"/>
    </source>
</evidence>
<evidence type="ECO:0000256" key="9">
    <source>
        <dbReference type="RuleBase" id="RU000383"/>
    </source>
</evidence>
<dbReference type="Pfam" id="PF16899">
    <property type="entry name" value="Cyclin_C_2"/>
    <property type="match status" value="1"/>
</dbReference>
<dbReference type="PANTHER" id="PTHR10026">
    <property type="entry name" value="CYCLIN"/>
    <property type="match status" value="1"/>
</dbReference>
<dbReference type="InterPro" id="IPR006671">
    <property type="entry name" value="Cyclin_N"/>
</dbReference>
<proteinExistence type="inferred from homology"/>
<dbReference type="Proteomes" id="UP000030665">
    <property type="component" value="Unassembled WGS sequence"/>
</dbReference>
<reference evidence="12" key="2">
    <citation type="submission" date="2014-03" db="EMBL/GenBank/DDBJ databases">
        <title>The whipworm genome and dual-species transcriptomics of an intimate host-pathogen interaction.</title>
        <authorList>
            <person name="Foth B.J."/>
            <person name="Tsai I.J."/>
            <person name="Reid A.J."/>
            <person name="Bancroft A.J."/>
            <person name="Nichol S."/>
            <person name="Tracey A."/>
            <person name="Holroyd N."/>
            <person name="Cotton J.A."/>
            <person name="Stanley E.J."/>
            <person name="Zarowiecki M."/>
            <person name="Liu J.Z."/>
            <person name="Huckvale T."/>
            <person name="Cooper P.J."/>
            <person name="Grencis R.K."/>
            <person name="Berriman M."/>
        </authorList>
    </citation>
    <scope>NUCLEOTIDE SEQUENCE [LARGE SCALE GENOMIC DNA]</scope>
</reference>
<name>A0A077YZ39_TRITR</name>
<evidence type="ECO:0000256" key="10">
    <source>
        <dbReference type="SAM" id="MobiDB-lite"/>
    </source>
</evidence>
<keyword evidence="7" id="KW-0804">Transcription</keyword>
<evidence type="ECO:0000256" key="6">
    <source>
        <dbReference type="ARBA" id="ARBA00023159"/>
    </source>
</evidence>
<keyword evidence="13" id="KW-1185">Reference proteome</keyword>
<dbReference type="CDD" id="cd20514">
    <property type="entry name" value="CYCLIN_CCNC_rpt2"/>
    <property type="match status" value="1"/>
</dbReference>
<keyword evidence="8" id="KW-0539">Nucleus</keyword>
<evidence type="ECO:0000256" key="1">
    <source>
        <dbReference type="ARBA" id="ARBA00004123"/>
    </source>
</evidence>
<dbReference type="InterPro" id="IPR043198">
    <property type="entry name" value="Cyclin/Ssn8"/>
</dbReference>
<comment type="subcellular location">
    <subcellularLocation>
        <location evidence="1">Nucleus</location>
    </subcellularLocation>
</comment>
<accession>A0A077YZ39</accession>
<dbReference type="Pfam" id="PF00134">
    <property type="entry name" value="Cyclin_N"/>
    <property type="match status" value="1"/>
</dbReference>
<dbReference type="Gene3D" id="1.10.472.10">
    <property type="entry name" value="Cyclin-like"/>
    <property type="match status" value="2"/>
</dbReference>
<dbReference type="OrthoDB" id="10266018at2759"/>
<dbReference type="SUPFAM" id="SSF47954">
    <property type="entry name" value="Cyclin-like"/>
    <property type="match status" value="2"/>
</dbReference>
<feature type="compositionally biased region" description="Polar residues" evidence="10">
    <location>
        <begin position="262"/>
        <end position="288"/>
    </location>
</feature>
<dbReference type="EMBL" id="HG805838">
    <property type="protein sequence ID" value="CDW53034.1"/>
    <property type="molecule type" value="Genomic_DNA"/>
</dbReference>
<feature type="domain" description="Cyclin-like" evidence="11">
    <location>
        <begin position="157"/>
        <end position="236"/>
    </location>
</feature>
<feature type="region of interest" description="Disordered" evidence="10">
    <location>
        <begin position="252"/>
        <end position="288"/>
    </location>
</feature>
<keyword evidence="5 9" id="KW-0195">Cyclin</keyword>
<evidence type="ECO:0000256" key="5">
    <source>
        <dbReference type="ARBA" id="ARBA00023127"/>
    </source>
</evidence>
<evidence type="ECO:0000256" key="4">
    <source>
        <dbReference type="ARBA" id="ARBA00023015"/>
    </source>
</evidence>
<keyword evidence="6" id="KW-0010">Activator</keyword>
<sequence>MAGNFWRSSHYRQWILDRQEILVERSQDLKILGEDDYQKVLIFFSNLIQAIGEQLKVRQQVIATAIVYMRRFYVRNSLKCIDPLLLAPTCLFLASKVEEFGVISQSKLLTTCQSVLRVRYQNVYAQDFPYRLNHILEAEFFLLEIMDCCLIVFHPYRPLTMFLTDMAPDDTVVAMAWRVVNDSYHSDLSLLYPPYQIALACLHLALVMLGKDMKGWFAEMAVDMDRVLEIEKQLLAMYSMWKSFDEKKEMPALLQKMPKPKTQPSRPSSAMDNANNPDCHGQQPTPSS</sequence>
<evidence type="ECO:0000259" key="11">
    <source>
        <dbReference type="SMART" id="SM00385"/>
    </source>
</evidence>
<dbReference type="AlphaFoldDB" id="A0A077YZ39"/>
<evidence type="ECO:0000256" key="8">
    <source>
        <dbReference type="ARBA" id="ARBA00023242"/>
    </source>
</evidence>
<keyword evidence="4" id="KW-0805">Transcription regulation</keyword>
<comment type="similarity">
    <text evidence="2">Belongs to the cyclin family. Cyclin C subfamily.</text>
</comment>
<evidence type="ECO:0000313" key="12">
    <source>
        <dbReference type="EMBL" id="CDW53034.1"/>
    </source>
</evidence>
<dbReference type="InterPro" id="IPR013763">
    <property type="entry name" value="Cyclin-like_dom"/>
</dbReference>
<gene>
    <name evidence="12" type="ORF">TTRE_0000129701</name>
</gene>
<evidence type="ECO:0000256" key="3">
    <source>
        <dbReference type="ARBA" id="ARBA00022491"/>
    </source>
</evidence>
<protein>
    <submittedName>
        <fullName evidence="12">Cyclin C</fullName>
    </submittedName>
</protein>